<sequence length="146" mass="16830">MSSQKGNATRVRPQKHQNRFAFKNNLHDTNIRTKRLNSIQIHSVCPRCKDILEWKIKYKKYKMLKAPKNCNKCHNKTVKEAYHTMCHQCSSTLELCPKCAVPRIEWAKDDQKTTSENEGDNKNDLENSDTENDESGSDTCSNPSLS</sequence>
<dbReference type="OrthoDB" id="250548at2759"/>
<protein>
    <submittedName>
        <fullName evidence="2">Uncharacterized protein C9orf85</fullName>
    </submittedName>
</protein>
<evidence type="ECO:0000313" key="2">
    <source>
        <dbReference type="EMBL" id="MBW13295.1"/>
    </source>
</evidence>
<feature type="compositionally biased region" description="Acidic residues" evidence="1">
    <location>
        <begin position="126"/>
        <end position="136"/>
    </location>
</feature>
<dbReference type="EMBL" id="GFXV01007729">
    <property type="protein sequence ID" value="MBW19534.1"/>
    <property type="molecule type" value="Transcribed_RNA"/>
</dbReference>
<organism evidence="2">
    <name type="scientific">Melanaphis sacchari</name>
    <dbReference type="NCBI Taxonomy" id="742174"/>
    <lineage>
        <taxon>Eukaryota</taxon>
        <taxon>Metazoa</taxon>
        <taxon>Ecdysozoa</taxon>
        <taxon>Arthropoda</taxon>
        <taxon>Hexapoda</taxon>
        <taxon>Insecta</taxon>
        <taxon>Pterygota</taxon>
        <taxon>Neoptera</taxon>
        <taxon>Paraneoptera</taxon>
        <taxon>Hemiptera</taxon>
        <taxon>Sternorrhyncha</taxon>
        <taxon>Aphidomorpha</taxon>
        <taxon>Aphidoidea</taxon>
        <taxon>Aphididae</taxon>
        <taxon>Aphidini</taxon>
        <taxon>Melanaphis</taxon>
    </lineage>
</organism>
<proteinExistence type="predicted"/>
<dbReference type="EMBL" id="GFXV01001490">
    <property type="protein sequence ID" value="MBW13295.1"/>
    <property type="molecule type" value="Transcribed_RNA"/>
</dbReference>
<dbReference type="PANTHER" id="PTHR22876">
    <property type="entry name" value="ZGC:101016"/>
    <property type="match status" value="1"/>
</dbReference>
<name>A0A2H8TGS4_9HEMI</name>
<gene>
    <name evidence="2" type="primary">CI085_0</name>
    <name evidence="3" type="synonym">CI085_1</name>
</gene>
<dbReference type="AlphaFoldDB" id="A0A2H8TGS4"/>
<dbReference type="InterPro" id="IPR019351">
    <property type="entry name" value="DUF2039"/>
</dbReference>
<feature type="compositionally biased region" description="Polar residues" evidence="1">
    <location>
        <begin position="137"/>
        <end position="146"/>
    </location>
</feature>
<evidence type="ECO:0000313" key="3">
    <source>
        <dbReference type="EMBL" id="MBW19534.1"/>
    </source>
</evidence>
<dbReference type="PANTHER" id="PTHR22876:SF5">
    <property type="entry name" value="CHROMOSOME 9 OPEN READING FRAME 85"/>
    <property type="match status" value="1"/>
</dbReference>
<feature type="region of interest" description="Disordered" evidence="1">
    <location>
        <begin position="110"/>
        <end position="146"/>
    </location>
</feature>
<reference evidence="2" key="1">
    <citation type="submission" date="2017-10" db="EMBL/GenBank/DDBJ databases">
        <title>Transcriptome Assembly of Sugarcane Aphid Adults.</title>
        <authorList>
            <person name="Scully E.D."/>
            <person name="Palmer N.A."/>
            <person name="Geib S.M."/>
            <person name="Sarath G."/>
            <person name="Sattler S.E."/>
        </authorList>
    </citation>
    <scope>NUCLEOTIDE SEQUENCE</scope>
    <source>
        <tissue evidence="2">Whole body</tissue>
    </source>
</reference>
<feature type="compositionally biased region" description="Basic and acidic residues" evidence="1">
    <location>
        <begin position="110"/>
        <end position="125"/>
    </location>
</feature>
<evidence type="ECO:0000256" key="1">
    <source>
        <dbReference type="SAM" id="MobiDB-lite"/>
    </source>
</evidence>
<accession>A0A2H8TGS4</accession>
<dbReference type="Pfam" id="PF10217">
    <property type="entry name" value="DUF2039"/>
    <property type="match status" value="1"/>
</dbReference>